<sequence length="670" mass="75877">MGDSATLLYVVCLDTAITSCVNQDSQNLFSMVITDKWVRLEKRNEPWNYSIEDGLVRNHADGLSLEPVASHMTHRCAWCKTLLSGADEGPVSISHLEKGSKECAFCALLCKQATKFDELGSSTISNINSVLTLQPKGYAISRIYPVAPSQFHLGSQGRSEDAARTIESMLLQPVHNHYPIYAASSRLLFSWLQNCDENHDCWNSPKYKKRFLPTRLLNVKPSGDLGQVRLDAMMTIEGNQYLALSHCWGQSATEKMPMWLTLVENLGSRMVGFKLDELPKTFQDAVQITRELGISYLWIDSLCIIQDDTHDWNRESKRMEDVYASAYCTIAAASAPNSGTGFLGDIKNNDSLFIQDDDGNVAYVSTNVADFEHDVNAASLNQRAWVMQERFLSPRTIHFTDTQVYGECGDGVYAGDSIFLRSRRGTRKFFEVDPKFPNRLRSSGFATTWEFLRALLENYTHRGITEPSDRAIAISGLMARVKKALPCPIHHGIIDWYLHRSLLWKRAKGDRRKKIDYRTSNVPSWSWMAHEGIIEFLPNEFGTLDRFGHLTFDKTTLTTIIWEFIDPNMTNVAESGDGCHRVFDSNGSLRGWIIPDEETEFSLQNVAILSRAKGTRAEGCNYYVLFVQPTKLREWYEGQEHSWEASFERIGIGMLQGSCNLRNTGEGYIF</sequence>
<comment type="caution">
    <text evidence="2">The sequence shown here is derived from an EMBL/GenBank/DDBJ whole genome shotgun (WGS) entry which is preliminary data.</text>
</comment>
<dbReference type="AlphaFoldDB" id="A0A166R4X9"/>
<keyword evidence="3" id="KW-1185">Reference proteome</keyword>
<dbReference type="Pfam" id="PF06985">
    <property type="entry name" value="HET"/>
    <property type="match status" value="1"/>
</dbReference>
<proteinExistence type="predicted"/>
<dbReference type="InterPro" id="IPR010730">
    <property type="entry name" value="HET"/>
</dbReference>
<reference evidence="2 3" key="1">
    <citation type="submission" date="2015-06" db="EMBL/GenBank/DDBJ databases">
        <title>Survival trade-offs in plant roots during colonization by closely related pathogenic and mutualistic fungi.</title>
        <authorList>
            <person name="Hacquard S."/>
            <person name="Kracher B."/>
            <person name="Hiruma K."/>
            <person name="Weinman A."/>
            <person name="Muench P."/>
            <person name="Garrido Oter R."/>
            <person name="Ver Loren van Themaat E."/>
            <person name="Dallerey J.-F."/>
            <person name="Damm U."/>
            <person name="Henrissat B."/>
            <person name="Lespinet O."/>
            <person name="Thon M."/>
            <person name="Kemen E."/>
            <person name="McHardy A.C."/>
            <person name="Schulze-Lefert P."/>
            <person name="O'Connell R.J."/>
        </authorList>
    </citation>
    <scope>NUCLEOTIDE SEQUENCE [LARGE SCALE GENOMIC DNA]</scope>
    <source>
        <strain evidence="2 3">0861</strain>
    </source>
</reference>
<dbReference type="PANTHER" id="PTHR33112:SF10">
    <property type="entry name" value="TOL"/>
    <property type="match status" value="1"/>
</dbReference>
<dbReference type="STRING" id="708197.A0A166R4X9"/>
<feature type="domain" description="Heterokaryon incompatibility" evidence="1">
    <location>
        <begin position="241"/>
        <end position="389"/>
    </location>
</feature>
<evidence type="ECO:0000259" key="1">
    <source>
        <dbReference type="Pfam" id="PF06985"/>
    </source>
</evidence>
<dbReference type="EMBL" id="LFIV01000120">
    <property type="protein sequence ID" value="KZL68765.1"/>
    <property type="molecule type" value="Genomic_DNA"/>
</dbReference>
<organism evidence="2 3">
    <name type="scientific">Colletotrichum tofieldiae</name>
    <dbReference type="NCBI Taxonomy" id="708197"/>
    <lineage>
        <taxon>Eukaryota</taxon>
        <taxon>Fungi</taxon>
        <taxon>Dikarya</taxon>
        <taxon>Ascomycota</taxon>
        <taxon>Pezizomycotina</taxon>
        <taxon>Sordariomycetes</taxon>
        <taxon>Hypocreomycetidae</taxon>
        <taxon>Glomerellales</taxon>
        <taxon>Glomerellaceae</taxon>
        <taxon>Colletotrichum</taxon>
        <taxon>Colletotrichum spaethianum species complex</taxon>
    </lineage>
</organism>
<gene>
    <name evidence="2" type="ORF">CT0861_09978</name>
</gene>
<dbReference type="PANTHER" id="PTHR33112">
    <property type="entry name" value="DOMAIN PROTEIN, PUTATIVE-RELATED"/>
    <property type="match status" value="1"/>
</dbReference>
<evidence type="ECO:0000313" key="3">
    <source>
        <dbReference type="Proteomes" id="UP000076552"/>
    </source>
</evidence>
<protein>
    <submittedName>
        <fullName evidence="2">TOL-like protein</fullName>
    </submittedName>
</protein>
<accession>A0A166R4X9</accession>
<evidence type="ECO:0000313" key="2">
    <source>
        <dbReference type="EMBL" id="KZL68765.1"/>
    </source>
</evidence>
<name>A0A166R4X9_9PEZI</name>
<dbReference type="Proteomes" id="UP000076552">
    <property type="component" value="Unassembled WGS sequence"/>
</dbReference>